<name>A0A7S4VTX0_9STRA</name>
<dbReference type="PANTHER" id="PTHR32301">
    <property type="entry name" value="COUNTIN RECEPTOR CNR3-RELATED"/>
    <property type="match status" value="1"/>
</dbReference>
<protein>
    <recommendedName>
        <fullName evidence="2">Sulfotransferase domain-containing protein</fullName>
    </recommendedName>
</protein>
<dbReference type="PANTHER" id="PTHR32301:SF6">
    <property type="entry name" value="GOLVESIN-RELATED"/>
    <property type="match status" value="1"/>
</dbReference>
<organism evidence="1">
    <name type="scientific">Ditylum brightwellii</name>
    <dbReference type="NCBI Taxonomy" id="49249"/>
    <lineage>
        <taxon>Eukaryota</taxon>
        <taxon>Sar</taxon>
        <taxon>Stramenopiles</taxon>
        <taxon>Ochrophyta</taxon>
        <taxon>Bacillariophyta</taxon>
        <taxon>Mediophyceae</taxon>
        <taxon>Lithodesmiophycidae</taxon>
        <taxon>Lithodesmiales</taxon>
        <taxon>Lithodesmiaceae</taxon>
        <taxon>Ditylum</taxon>
    </lineage>
</organism>
<dbReference type="Gene3D" id="3.40.50.300">
    <property type="entry name" value="P-loop containing nucleotide triphosphate hydrolases"/>
    <property type="match status" value="1"/>
</dbReference>
<dbReference type="AlphaFoldDB" id="A0A7S4VTX0"/>
<sequence length="376" mass="42504">MGSDNEYDSTGKGSEQVSLMDGTSMKSIWRSILNLRSKEYIQIVVFFMLGGASVLLTKSIAKVVPLETTTKAFEFPAGIENNIGNFVSPLTKLDTAIYWHIPKASGSSMKNYYGCMGLVTASQVGLDGHEQDTSLQIVERFQGQKFVNVDTTKLEGIARAKKLGFAQSQWADIAFTPFPKNLADIFTPRHKGRFFALFRHPVDRAVSLFSHRSKASWEKKEGVYMPELQEIGLENYLKEEHGNFLVDNGGYMVSLILDKDRITPLTEADIRAAKEILRVKFLVGLTSRIEESVERFDRYFGWSNMREREQCGDKFIHGGKNVGSYEKLEEGSDIWNTIAEALAPDIQLYEYAVQLFEEQRQYFPNLSHSQVGDNVN</sequence>
<evidence type="ECO:0008006" key="2">
    <source>
        <dbReference type="Google" id="ProtNLM"/>
    </source>
</evidence>
<accession>A0A7S4VTX0</accession>
<evidence type="ECO:0000313" key="1">
    <source>
        <dbReference type="EMBL" id="CAE4665676.1"/>
    </source>
</evidence>
<dbReference type="InterPro" id="IPR053259">
    <property type="entry name" value="Golvesin-related_Golgi"/>
</dbReference>
<dbReference type="InterPro" id="IPR027417">
    <property type="entry name" value="P-loop_NTPase"/>
</dbReference>
<gene>
    <name evidence="1" type="ORF">DBRI00130_LOCUS42816</name>
</gene>
<reference evidence="1" key="1">
    <citation type="submission" date="2021-01" db="EMBL/GenBank/DDBJ databases">
        <authorList>
            <person name="Corre E."/>
            <person name="Pelletier E."/>
            <person name="Niang G."/>
            <person name="Scheremetjew M."/>
            <person name="Finn R."/>
            <person name="Kale V."/>
            <person name="Holt S."/>
            <person name="Cochrane G."/>
            <person name="Meng A."/>
            <person name="Brown T."/>
            <person name="Cohen L."/>
        </authorList>
    </citation>
    <scope>NUCLEOTIDE SEQUENCE</scope>
    <source>
        <strain evidence="1">GSO104</strain>
    </source>
</reference>
<proteinExistence type="predicted"/>
<dbReference type="EMBL" id="HBNS01059539">
    <property type="protein sequence ID" value="CAE4665676.1"/>
    <property type="molecule type" value="Transcribed_RNA"/>
</dbReference>